<evidence type="ECO:0000256" key="2">
    <source>
        <dbReference type="ARBA" id="ARBA00022723"/>
    </source>
</evidence>
<dbReference type="PANTHER" id="PTHR13096:SF8">
    <property type="entry name" value="RIBOSOMAL OXYGENASE 1"/>
    <property type="match status" value="1"/>
</dbReference>
<dbReference type="PANTHER" id="PTHR13096">
    <property type="entry name" value="MINA53 MYC INDUCED NUCLEAR ANTIGEN"/>
    <property type="match status" value="1"/>
</dbReference>
<dbReference type="SUPFAM" id="SSF51197">
    <property type="entry name" value="Clavaminate synthase-like"/>
    <property type="match status" value="1"/>
</dbReference>
<accession>A0A1G9XFZ5</accession>
<organism evidence="5 6">
    <name type="scientific">Nocardioides szechwanensis</name>
    <dbReference type="NCBI Taxonomy" id="1005944"/>
    <lineage>
        <taxon>Bacteria</taxon>
        <taxon>Bacillati</taxon>
        <taxon>Actinomycetota</taxon>
        <taxon>Actinomycetes</taxon>
        <taxon>Propionibacteriales</taxon>
        <taxon>Nocardioidaceae</taxon>
        <taxon>Nocardioides</taxon>
    </lineage>
</organism>
<keyword evidence="2" id="KW-0479">Metal-binding</keyword>
<comment type="cofactor">
    <cofactor evidence="1">
        <name>Fe(2+)</name>
        <dbReference type="ChEBI" id="CHEBI:29033"/>
    </cofactor>
</comment>
<dbReference type="Gene3D" id="2.60.120.650">
    <property type="entry name" value="Cupin"/>
    <property type="match status" value="1"/>
</dbReference>
<dbReference type="RefSeq" id="WP_245715150.1">
    <property type="nucleotide sequence ID" value="NZ_BKAE01000001.1"/>
</dbReference>
<dbReference type="Proteomes" id="UP000199004">
    <property type="component" value="Unassembled WGS sequence"/>
</dbReference>
<keyword evidence="6" id="KW-1185">Reference proteome</keyword>
<proteinExistence type="predicted"/>
<evidence type="ECO:0000259" key="4">
    <source>
        <dbReference type="Pfam" id="PF08007"/>
    </source>
</evidence>
<keyword evidence="5" id="KW-0689">Ribosomal protein</keyword>
<dbReference type="InterPro" id="IPR003347">
    <property type="entry name" value="JmjC_dom"/>
</dbReference>
<keyword evidence="3" id="KW-0408">Iron</keyword>
<name>A0A1G9XFZ5_9ACTN</name>
<dbReference type="EMBL" id="FNIC01000001">
    <property type="protein sequence ID" value="SDM95617.1"/>
    <property type="molecule type" value="Genomic_DNA"/>
</dbReference>
<reference evidence="5 6" key="1">
    <citation type="submission" date="2016-10" db="EMBL/GenBank/DDBJ databases">
        <authorList>
            <person name="de Groot N.N."/>
        </authorList>
    </citation>
    <scope>NUCLEOTIDE SEQUENCE [LARGE SCALE GENOMIC DNA]</scope>
    <source>
        <strain evidence="5 6">CGMCC 1.11147</strain>
    </source>
</reference>
<evidence type="ECO:0000313" key="5">
    <source>
        <dbReference type="EMBL" id="SDM95617.1"/>
    </source>
</evidence>
<feature type="domain" description="JmjC" evidence="4">
    <location>
        <begin position="128"/>
        <end position="212"/>
    </location>
</feature>
<dbReference type="InterPro" id="IPR039994">
    <property type="entry name" value="NO66-like"/>
</dbReference>
<dbReference type="STRING" id="1005944.SAMN05192576_1358"/>
<dbReference type="GO" id="GO:0046872">
    <property type="term" value="F:metal ion binding"/>
    <property type="evidence" value="ECO:0007669"/>
    <property type="project" value="UniProtKB-KW"/>
</dbReference>
<dbReference type="GO" id="GO:0005840">
    <property type="term" value="C:ribosome"/>
    <property type="evidence" value="ECO:0007669"/>
    <property type="project" value="UniProtKB-KW"/>
</dbReference>
<dbReference type="Pfam" id="PF08007">
    <property type="entry name" value="JmjC_2"/>
    <property type="match status" value="1"/>
</dbReference>
<keyword evidence="5" id="KW-0687">Ribonucleoprotein</keyword>
<evidence type="ECO:0000256" key="1">
    <source>
        <dbReference type="ARBA" id="ARBA00001954"/>
    </source>
</evidence>
<sequence length="376" mass="40702">MPGSALDLLTGDAQTFVSKVWASRVHLHRTDPERLVDLLSLDDADALLTSSAIRTPSVRVARDGAVLPESAYTRGATLAGKPLTGLVDARKALALFDEGATIVFQGLHRYWPPLTRLVAELELELGHPCQANAYLTPRGAQGFAVHSDSHDVFVFQTAGSKLWEVHGADGAEDVLLEPGLSMYLPTGTPHAARAQETVSLHVTIGINQLTWRGLVERTVADVLAGVPDEHLPAGYLDDPAALAEQLERRVGLLADQLRDLDATAAVTTEVRRFLTTRPPRLAGGLRDVLAAGDLDDTTRLRRRAGHPCVLVARGDRIDVLLGDRTLDVPGWLAPALEELRSRRVLCPAALADHLDPLSRLVLCRRLVREGLLEIVS</sequence>
<dbReference type="AlphaFoldDB" id="A0A1G9XFZ5"/>
<protein>
    <submittedName>
        <fullName evidence="5">Ribosomal protein L16 Arg81 hydroxylase, contains JmjC domain</fullName>
    </submittedName>
</protein>
<evidence type="ECO:0000256" key="3">
    <source>
        <dbReference type="ARBA" id="ARBA00023004"/>
    </source>
</evidence>
<evidence type="ECO:0000313" key="6">
    <source>
        <dbReference type="Proteomes" id="UP000199004"/>
    </source>
</evidence>
<gene>
    <name evidence="5" type="ORF">SAMN05192576_1358</name>
</gene>